<keyword evidence="3" id="KW-0175">Coiled coil</keyword>
<comment type="similarity">
    <text evidence="2">Belongs to the methyl-accepting chemotaxis (MCP) protein family.</text>
</comment>
<feature type="transmembrane region" description="Helical" evidence="4">
    <location>
        <begin position="154"/>
        <end position="176"/>
    </location>
</feature>
<dbReference type="Gene3D" id="1.10.287.950">
    <property type="entry name" value="Methyl-accepting chemotaxis protein"/>
    <property type="match status" value="1"/>
</dbReference>
<protein>
    <recommendedName>
        <fullName evidence="7">Chemotaxis protein</fullName>
    </recommendedName>
</protein>
<keyword evidence="1" id="KW-0145">Chemotaxis</keyword>
<dbReference type="Proteomes" id="UP000192599">
    <property type="component" value="Unassembled WGS sequence"/>
</dbReference>
<dbReference type="InterPro" id="IPR051310">
    <property type="entry name" value="MCP_chemotaxis"/>
</dbReference>
<evidence type="ECO:0000256" key="4">
    <source>
        <dbReference type="SAM" id="Phobius"/>
    </source>
</evidence>
<name>A0A1V9V8N7_9BACT</name>
<keyword evidence="4" id="KW-0472">Membrane</keyword>
<proteinExistence type="inferred from homology"/>
<evidence type="ECO:0000313" key="6">
    <source>
        <dbReference type="Proteomes" id="UP000192599"/>
    </source>
</evidence>
<comment type="caution">
    <text evidence="5">The sequence shown here is derived from an EMBL/GenBank/DDBJ whole genome shotgun (WGS) entry which is preliminary data.</text>
</comment>
<keyword evidence="4" id="KW-1133">Transmembrane helix</keyword>
<dbReference type="PANTHER" id="PTHR43531">
    <property type="entry name" value="PROTEIN ICFG"/>
    <property type="match status" value="1"/>
</dbReference>
<dbReference type="EMBL" id="LNTC01000440">
    <property type="protein sequence ID" value="OQR40481.1"/>
    <property type="molecule type" value="Genomic_DNA"/>
</dbReference>
<gene>
    <name evidence="5" type="ORF">AS859_11595</name>
</gene>
<dbReference type="GO" id="GO:0005886">
    <property type="term" value="C:plasma membrane"/>
    <property type="evidence" value="ECO:0007669"/>
    <property type="project" value="TreeGrafter"/>
</dbReference>
<accession>A0A1V9V8N7</accession>
<evidence type="ECO:0000256" key="2">
    <source>
        <dbReference type="ARBA" id="ARBA00029447"/>
    </source>
</evidence>
<evidence type="ECO:0000256" key="1">
    <source>
        <dbReference type="ARBA" id="ARBA00022500"/>
    </source>
</evidence>
<feature type="non-terminal residue" evidence="5">
    <location>
        <position position="1"/>
    </location>
</feature>
<evidence type="ECO:0000313" key="5">
    <source>
        <dbReference type="EMBL" id="OQR40481.1"/>
    </source>
</evidence>
<organism evidence="5 6">
    <name type="scientific">Aliarcobacter cryaerophilus</name>
    <dbReference type="NCBI Taxonomy" id="28198"/>
    <lineage>
        <taxon>Bacteria</taxon>
        <taxon>Pseudomonadati</taxon>
        <taxon>Campylobacterota</taxon>
        <taxon>Epsilonproteobacteria</taxon>
        <taxon>Campylobacterales</taxon>
        <taxon>Arcobacteraceae</taxon>
        <taxon>Aliarcobacter</taxon>
    </lineage>
</organism>
<sequence>KKTVSTKNGVIIKNILNEMLDITKKNVCEDINSALKVLDSYSRLDFTNKIENDNGKIAIGINNLAQIITQMLTENKSNGLTLDDSSKILLSNVNELNRSSNAAAANLEETAAALEEITSNIRNTTSNIAKMSNLSNSVTASASQGEKLANKTTVAMLFPLFAFSLAFSTISFISFAA</sequence>
<dbReference type="AlphaFoldDB" id="A0A1V9V8N7"/>
<evidence type="ECO:0000256" key="3">
    <source>
        <dbReference type="SAM" id="Coils"/>
    </source>
</evidence>
<dbReference type="GO" id="GO:0004888">
    <property type="term" value="F:transmembrane signaling receptor activity"/>
    <property type="evidence" value="ECO:0007669"/>
    <property type="project" value="TreeGrafter"/>
</dbReference>
<keyword evidence="4" id="KW-0812">Transmembrane</keyword>
<evidence type="ECO:0008006" key="7">
    <source>
        <dbReference type="Google" id="ProtNLM"/>
    </source>
</evidence>
<dbReference type="SUPFAM" id="SSF58104">
    <property type="entry name" value="Methyl-accepting chemotaxis protein (MCP) signaling domain"/>
    <property type="match status" value="1"/>
</dbReference>
<dbReference type="GO" id="GO:0006935">
    <property type="term" value="P:chemotaxis"/>
    <property type="evidence" value="ECO:0007669"/>
    <property type="project" value="UniProtKB-KW"/>
</dbReference>
<feature type="non-terminal residue" evidence="5">
    <location>
        <position position="177"/>
    </location>
</feature>
<dbReference type="PANTHER" id="PTHR43531:SF11">
    <property type="entry name" value="METHYL-ACCEPTING CHEMOTAXIS PROTEIN 3"/>
    <property type="match status" value="1"/>
</dbReference>
<reference evidence="5 6" key="1">
    <citation type="submission" date="2017-04" db="EMBL/GenBank/DDBJ databases">
        <title>Accumulation and expression of multiple antibiotic resistance genes in Arcobacter cryaerophilus that thrives in sewage.</title>
        <authorList>
            <person name="Millar J.A."/>
            <person name="Raghavan R."/>
        </authorList>
    </citation>
    <scope>NUCLEOTIDE SEQUENCE [LARGE SCALE GENOMIC DNA]</scope>
    <source>
        <strain evidence="5 6">AZT-1</strain>
    </source>
</reference>
<feature type="coiled-coil region" evidence="3">
    <location>
        <begin position="97"/>
        <end position="134"/>
    </location>
</feature>